<sequence length="100" mass="11631">MLVSIIDDKLIQDTQLNANYSREITEWMSHDKFKNVKQIDVNSLKIHAKYGSIQFHGITQDPETHSFMMVLKYEEDGNLLPALAYYDLGIEKDTKKAFHI</sequence>
<reference evidence="1 2" key="1">
    <citation type="submission" date="2018-08" db="EMBL/GenBank/DDBJ databases">
        <title>Genome and evolution of the arbuscular mycorrhizal fungus Diversispora epigaea (formerly Glomus versiforme) and its bacterial endosymbionts.</title>
        <authorList>
            <person name="Sun X."/>
            <person name="Fei Z."/>
            <person name="Harrison M."/>
        </authorList>
    </citation>
    <scope>NUCLEOTIDE SEQUENCE [LARGE SCALE GENOMIC DNA]</scope>
    <source>
        <strain evidence="1 2">IT104</strain>
    </source>
</reference>
<accession>A0A397ICQ1</accession>
<gene>
    <name evidence="1" type="ORF">Glove_230g36</name>
</gene>
<dbReference type="Proteomes" id="UP000266861">
    <property type="component" value="Unassembled WGS sequence"/>
</dbReference>
<dbReference type="EMBL" id="PQFF01000213">
    <property type="protein sequence ID" value="RHZ73651.1"/>
    <property type="molecule type" value="Genomic_DNA"/>
</dbReference>
<evidence type="ECO:0000313" key="1">
    <source>
        <dbReference type="EMBL" id="RHZ73651.1"/>
    </source>
</evidence>
<name>A0A397ICQ1_9GLOM</name>
<proteinExistence type="predicted"/>
<dbReference type="AlphaFoldDB" id="A0A397ICQ1"/>
<protein>
    <submittedName>
        <fullName evidence="1">Uncharacterized protein</fullName>
    </submittedName>
</protein>
<keyword evidence="2" id="KW-1185">Reference proteome</keyword>
<evidence type="ECO:0000313" key="2">
    <source>
        <dbReference type="Proteomes" id="UP000266861"/>
    </source>
</evidence>
<comment type="caution">
    <text evidence="1">The sequence shown here is derived from an EMBL/GenBank/DDBJ whole genome shotgun (WGS) entry which is preliminary data.</text>
</comment>
<organism evidence="1 2">
    <name type="scientific">Diversispora epigaea</name>
    <dbReference type="NCBI Taxonomy" id="1348612"/>
    <lineage>
        <taxon>Eukaryota</taxon>
        <taxon>Fungi</taxon>
        <taxon>Fungi incertae sedis</taxon>
        <taxon>Mucoromycota</taxon>
        <taxon>Glomeromycotina</taxon>
        <taxon>Glomeromycetes</taxon>
        <taxon>Diversisporales</taxon>
        <taxon>Diversisporaceae</taxon>
        <taxon>Diversispora</taxon>
    </lineage>
</organism>